<evidence type="ECO:0000313" key="1">
    <source>
        <dbReference type="EMBL" id="SVE48642.1"/>
    </source>
</evidence>
<feature type="non-terminal residue" evidence="1">
    <location>
        <position position="187"/>
    </location>
</feature>
<accession>A0A383DVS5</accession>
<reference evidence="1" key="1">
    <citation type="submission" date="2018-05" db="EMBL/GenBank/DDBJ databases">
        <authorList>
            <person name="Lanie J.A."/>
            <person name="Ng W.-L."/>
            <person name="Kazmierczak K.M."/>
            <person name="Andrzejewski T.M."/>
            <person name="Davidsen T.M."/>
            <person name="Wayne K.J."/>
            <person name="Tettelin H."/>
            <person name="Glass J.I."/>
            <person name="Rusch D."/>
            <person name="Podicherti R."/>
            <person name="Tsui H.-C.T."/>
            <person name="Winkler M.E."/>
        </authorList>
    </citation>
    <scope>NUCLEOTIDE SEQUENCE</scope>
</reference>
<sequence length="187" mass="19769">MRLNLVIPLLVAGLMFGAASNMVDFAPEAYAHAPIVVNATNVNETTADIHWAHPNPMNNTSMPVDIDRTPQGGSATTILNNSTGGFTGAAFSCDSAKTCFFRDTGLSQGTVYSYTVCHGDTRESGCAAGAINTTNAAAADAIWVVSKFTAPGNFTVTPNDTSADLSWDHWYTGNMTALDGYQVQYKS</sequence>
<dbReference type="InterPro" id="IPR013783">
    <property type="entry name" value="Ig-like_fold"/>
</dbReference>
<dbReference type="Gene3D" id="2.60.40.10">
    <property type="entry name" value="Immunoglobulins"/>
    <property type="match status" value="1"/>
</dbReference>
<dbReference type="InterPro" id="IPR036116">
    <property type="entry name" value="FN3_sf"/>
</dbReference>
<name>A0A383DVS5_9ZZZZ</name>
<gene>
    <name evidence="1" type="ORF">METZ01_LOCUS501496</name>
</gene>
<proteinExistence type="predicted"/>
<protein>
    <recommendedName>
        <fullName evidence="2">Fibronectin type-III domain-containing protein</fullName>
    </recommendedName>
</protein>
<dbReference type="SUPFAM" id="SSF49265">
    <property type="entry name" value="Fibronectin type III"/>
    <property type="match status" value="1"/>
</dbReference>
<dbReference type="EMBL" id="UINC01220641">
    <property type="protein sequence ID" value="SVE48642.1"/>
    <property type="molecule type" value="Genomic_DNA"/>
</dbReference>
<organism evidence="1">
    <name type="scientific">marine metagenome</name>
    <dbReference type="NCBI Taxonomy" id="408172"/>
    <lineage>
        <taxon>unclassified sequences</taxon>
        <taxon>metagenomes</taxon>
        <taxon>ecological metagenomes</taxon>
    </lineage>
</organism>
<dbReference type="AlphaFoldDB" id="A0A383DVS5"/>
<evidence type="ECO:0008006" key="2">
    <source>
        <dbReference type="Google" id="ProtNLM"/>
    </source>
</evidence>